<keyword evidence="7" id="KW-0630">Potassium</keyword>
<dbReference type="Pfam" id="PF06736">
    <property type="entry name" value="TMEM175"/>
    <property type="match status" value="1"/>
</dbReference>
<dbReference type="AlphaFoldDB" id="A0A3M0G9Q3"/>
<evidence type="ECO:0000256" key="5">
    <source>
        <dbReference type="ARBA" id="ARBA00022692"/>
    </source>
</evidence>
<evidence type="ECO:0000313" key="14">
    <source>
        <dbReference type="EMBL" id="RMB61761.1"/>
    </source>
</evidence>
<accession>A0A3M0G9Q3</accession>
<evidence type="ECO:0000256" key="8">
    <source>
        <dbReference type="ARBA" id="ARBA00022989"/>
    </source>
</evidence>
<organism evidence="14 15">
    <name type="scientific">Tessaracoccus antarcticus</name>
    <dbReference type="NCBI Taxonomy" id="2479848"/>
    <lineage>
        <taxon>Bacteria</taxon>
        <taxon>Bacillati</taxon>
        <taxon>Actinomycetota</taxon>
        <taxon>Actinomycetes</taxon>
        <taxon>Propionibacteriales</taxon>
        <taxon>Propionibacteriaceae</taxon>
        <taxon>Tessaracoccus</taxon>
    </lineage>
</organism>
<keyword evidence="6" id="KW-0631">Potassium channel</keyword>
<evidence type="ECO:0000256" key="1">
    <source>
        <dbReference type="ARBA" id="ARBA00004141"/>
    </source>
</evidence>
<keyword evidence="3" id="KW-0813">Transport</keyword>
<evidence type="ECO:0000256" key="10">
    <source>
        <dbReference type="ARBA" id="ARBA00023136"/>
    </source>
</evidence>
<dbReference type="Proteomes" id="UP000275256">
    <property type="component" value="Unassembled WGS sequence"/>
</dbReference>
<keyword evidence="9" id="KW-0406">Ion transport</keyword>
<sequence>MDPARLAVTGRTEAFSDGVFAIVITLLILDVRAPTSEPSGLLGDLLAQWPAYLGYLTSFLYVGVIWLNHHALFNRIQRIDKGLNLTNLVLLLTTAFLPFPTSVLATAIQDGDPRNISVAVALYALVAGLMCASWLLIFSYLGRHPDLLTGVDAAFFRRERVRAWTGILGYTAAGALGSVTSVAAPLVLLLALPVFYFITSHGLARKTHV</sequence>
<gene>
    <name evidence="14" type="ORF">EAX62_03830</name>
</gene>
<feature type="transmembrane region" description="Helical" evidence="13">
    <location>
        <begin position="186"/>
        <end position="204"/>
    </location>
</feature>
<dbReference type="GO" id="GO:0005267">
    <property type="term" value="F:potassium channel activity"/>
    <property type="evidence" value="ECO:0007669"/>
    <property type="project" value="UniProtKB-KW"/>
</dbReference>
<evidence type="ECO:0000256" key="4">
    <source>
        <dbReference type="ARBA" id="ARBA00022538"/>
    </source>
</evidence>
<dbReference type="PANTHER" id="PTHR31462">
    <property type="entry name" value="ENDOSOMAL/LYSOSOMAL POTASSIUM CHANNEL TMEM175"/>
    <property type="match status" value="1"/>
</dbReference>
<evidence type="ECO:0000256" key="13">
    <source>
        <dbReference type="SAM" id="Phobius"/>
    </source>
</evidence>
<feature type="transmembrane region" description="Helical" evidence="13">
    <location>
        <begin position="120"/>
        <end position="141"/>
    </location>
</feature>
<comment type="similarity">
    <text evidence="2">Belongs to the TMEM175 family.</text>
</comment>
<keyword evidence="15" id="KW-1185">Reference proteome</keyword>
<keyword evidence="5 13" id="KW-0812">Transmembrane</keyword>
<feature type="transmembrane region" description="Helical" evidence="13">
    <location>
        <begin position="49"/>
        <end position="67"/>
    </location>
</feature>
<keyword evidence="10 13" id="KW-0472">Membrane</keyword>
<keyword evidence="11" id="KW-0407">Ion channel</keyword>
<evidence type="ECO:0000256" key="2">
    <source>
        <dbReference type="ARBA" id="ARBA00006920"/>
    </source>
</evidence>
<feature type="transmembrane region" description="Helical" evidence="13">
    <location>
        <begin position="161"/>
        <end position="180"/>
    </location>
</feature>
<feature type="transmembrane region" description="Helical" evidence="13">
    <location>
        <begin position="88"/>
        <end position="108"/>
    </location>
</feature>
<protein>
    <submittedName>
        <fullName evidence="14">DUF1211 domain-containing protein</fullName>
    </submittedName>
</protein>
<proteinExistence type="inferred from homology"/>
<comment type="caution">
    <text evidence="14">The sequence shown here is derived from an EMBL/GenBank/DDBJ whole genome shotgun (WGS) entry which is preliminary data.</text>
</comment>
<feature type="transmembrane region" description="Helical" evidence="13">
    <location>
        <begin position="12"/>
        <end position="29"/>
    </location>
</feature>
<evidence type="ECO:0000256" key="6">
    <source>
        <dbReference type="ARBA" id="ARBA00022826"/>
    </source>
</evidence>
<dbReference type="EMBL" id="REFW01000001">
    <property type="protein sequence ID" value="RMB61761.1"/>
    <property type="molecule type" value="Genomic_DNA"/>
</dbReference>
<evidence type="ECO:0000256" key="7">
    <source>
        <dbReference type="ARBA" id="ARBA00022958"/>
    </source>
</evidence>
<dbReference type="InterPro" id="IPR010617">
    <property type="entry name" value="TMEM175-like"/>
</dbReference>
<reference evidence="14 15" key="1">
    <citation type="submission" date="2018-10" db="EMBL/GenBank/DDBJ databases">
        <title>Tessaracoccus antarcticuss sp. nov., isolated from sediment.</title>
        <authorList>
            <person name="Zhou L.Y."/>
            <person name="Du Z.J."/>
        </authorList>
    </citation>
    <scope>NUCLEOTIDE SEQUENCE [LARGE SCALE GENOMIC DNA]</scope>
    <source>
        <strain evidence="14 15">JDX10</strain>
    </source>
</reference>
<dbReference type="PANTHER" id="PTHR31462:SF5">
    <property type="entry name" value="ENDOSOMAL_LYSOSOMAL PROTON CHANNEL TMEM175"/>
    <property type="match status" value="1"/>
</dbReference>
<evidence type="ECO:0000256" key="3">
    <source>
        <dbReference type="ARBA" id="ARBA00022448"/>
    </source>
</evidence>
<name>A0A3M0G9Q3_9ACTN</name>
<keyword evidence="4" id="KW-0633">Potassium transport</keyword>
<comment type="subcellular location">
    <subcellularLocation>
        <location evidence="1">Membrane</location>
        <topology evidence="1">Multi-pass membrane protein</topology>
    </subcellularLocation>
</comment>
<keyword evidence="8 13" id="KW-1133">Transmembrane helix</keyword>
<evidence type="ECO:0000313" key="15">
    <source>
        <dbReference type="Proteomes" id="UP000275256"/>
    </source>
</evidence>
<evidence type="ECO:0000256" key="9">
    <source>
        <dbReference type="ARBA" id="ARBA00023065"/>
    </source>
</evidence>
<evidence type="ECO:0000256" key="12">
    <source>
        <dbReference type="ARBA" id="ARBA00034430"/>
    </source>
</evidence>
<dbReference type="GO" id="GO:0015252">
    <property type="term" value="F:proton channel activity"/>
    <property type="evidence" value="ECO:0007669"/>
    <property type="project" value="InterPro"/>
</dbReference>
<dbReference type="OrthoDB" id="7626281at2"/>
<comment type="catalytic activity">
    <reaction evidence="12">
        <text>K(+)(in) = K(+)(out)</text>
        <dbReference type="Rhea" id="RHEA:29463"/>
        <dbReference type="ChEBI" id="CHEBI:29103"/>
    </reaction>
</comment>
<dbReference type="GO" id="GO:0016020">
    <property type="term" value="C:membrane"/>
    <property type="evidence" value="ECO:0007669"/>
    <property type="project" value="UniProtKB-SubCell"/>
</dbReference>
<evidence type="ECO:0000256" key="11">
    <source>
        <dbReference type="ARBA" id="ARBA00023303"/>
    </source>
</evidence>